<feature type="transmembrane region" description="Helical" evidence="7">
    <location>
        <begin position="458"/>
        <end position="485"/>
    </location>
</feature>
<dbReference type="PANTHER" id="PTHR43045">
    <property type="entry name" value="SHIKIMATE TRANSPORTER"/>
    <property type="match status" value="1"/>
</dbReference>
<keyword evidence="3" id="KW-1003">Cell membrane</keyword>
<feature type="transmembrane region" description="Helical" evidence="7">
    <location>
        <begin position="157"/>
        <end position="178"/>
    </location>
</feature>
<gene>
    <name evidence="9" type="ORF">PsB1_1269</name>
</gene>
<feature type="transmembrane region" description="Helical" evidence="7">
    <location>
        <begin position="528"/>
        <end position="546"/>
    </location>
</feature>
<proteinExistence type="predicted"/>
<feature type="transmembrane region" description="Helical" evidence="7">
    <location>
        <begin position="190"/>
        <end position="209"/>
    </location>
</feature>
<feature type="transmembrane region" description="Helical" evidence="7">
    <location>
        <begin position="245"/>
        <end position="263"/>
    </location>
</feature>
<dbReference type="Pfam" id="PF07690">
    <property type="entry name" value="MFS_1"/>
    <property type="match status" value="1"/>
</dbReference>
<keyword evidence="2" id="KW-0813">Transport</keyword>
<evidence type="ECO:0000313" key="9">
    <source>
        <dbReference type="EMBL" id="GIU67115.1"/>
    </source>
</evidence>
<name>A0ABQ4PVZ1_9PROT</name>
<feature type="transmembrane region" description="Helical" evidence="7">
    <location>
        <begin position="114"/>
        <end position="145"/>
    </location>
</feature>
<keyword evidence="5 7" id="KW-1133">Transmembrane helix</keyword>
<accession>A0ABQ4PVZ1</accession>
<feature type="transmembrane region" description="Helical" evidence="7">
    <location>
        <begin position="313"/>
        <end position="330"/>
    </location>
</feature>
<dbReference type="Pfam" id="PF00083">
    <property type="entry name" value="Sugar_tr"/>
    <property type="match status" value="2"/>
</dbReference>
<evidence type="ECO:0000256" key="5">
    <source>
        <dbReference type="ARBA" id="ARBA00022989"/>
    </source>
</evidence>
<dbReference type="InterPro" id="IPR036259">
    <property type="entry name" value="MFS_trans_sf"/>
</dbReference>
<dbReference type="PROSITE" id="PS50850">
    <property type="entry name" value="MFS"/>
    <property type="match status" value="1"/>
</dbReference>
<reference evidence="9" key="1">
    <citation type="submission" date="2021-05" db="EMBL/GenBank/DDBJ databases">
        <authorList>
            <person name="Tanabe Y."/>
        </authorList>
    </citation>
    <scope>NUCLEOTIDE SEQUENCE</scope>
    <source>
        <strain evidence="9">BOTRYCO-1</strain>
    </source>
</reference>
<evidence type="ECO:0000259" key="8">
    <source>
        <dbReference type="PROSITE" id="PS50850"/>
    </source>
</evidence>
<feature type="transmembrane region" description="Helical" evidence="7">
    <location>
        <begin position="90"/>
        <end position="108"/>
    </location>
</feature>
<dbReference type="Gene3D" id="1.20.1250.20">
    <property type="entry name" value="MFS general substrate transporter like domains"/>
    <property type="match status" value="2"/>
</dbReference>
<sequence length="555" mass="59569">MIQSATSSSQERQNLKLVVAASAAGTVFEWYDFFIFGLLASVMGQHFFTGSPPAAQFIFALLTFGVGFAARPLGALVFGAIGDTKGRKGAFLVTILMMGASTFAVGLLPDFDQIGIWAPILLVALRIAQGFALGGEYGGAVIYVAEHSPAHRRGWNTSWVQTSAAGGLLLAICVVLLTRMALGEESFQAWGWRLPFLLSAFLLAIALWIRLQLEESPMFQTLKAEGAASTAPLSEAFGNWGNLKLILLALFSLMMAQGVVWYTSFFYVQVFLERQLKVDPQTINVWLLTITTLSAALYVFFGWLSDKVGRKPVVLFGMALAGLSFFPGFHQLTKAANPDLVAAQTATPVVVVADKATCSIQFNPVGKTPDGRDAFSSSCDVAKSFLTNAGISYDNRQAPAGSLAYIRIGTHTIKSVEIGNLDARSQKAAKDAFTKEVKAALKIANYPNKADPAKINHAMVITILMVFVIAATALYGPLAAALVELFPTRIRYTALSVPYHVGTGFFGGFMPAAGVAIVATNGNMYSGLWYPVIITAISITITLVLLPETKDRAIE</sequence>
<dbReference type="SUPFAM" id="SSF103473">
    <property type="entry name" value="MFS general substrate transporter"/>
    <property type="match status" value="1"/>
</dbReference>
<evidence type="ECO:0000313" key="10">
    <source>
        <dbReference type="Proteomes" id="UP001161064"/>
    </source>
</evidence>
<protein>
    <submittedName>
        <fullName evidence="9">MFS transporter</fullName>
    </submittedName>
</protein>
<dbReference type="InterPro" id="IPR005828">
    <property type="entry name" value="MFS_sugar_transport-like"/>
</dbReference>
<dbReference type="InterPro" id="IPR011701">
    <property type="entry name" value="MFS"/>
</dbReference>
<feature type="transmembrane region" description="Helical" evidence="7">
    <location>
        <begin position="17"/>
        <end position="42"/>
    </location>
</feature>
<evidence type="ECO:0000256" key="6">
    <source>
        <dbReference type="ARBA" id="ARBA00023136"/>
    </source>
</evidence>
<keyword evidence="6 7" id="KW-0472">Membrane</keyword>
<keyword evidence="4 7" id="KW-0812">Transmembrane</keyword>
<evidence type="ECO:0000256" key="7">
    <source>
        <dbReference type="SAM" id="Phobius"/>
    </source>
</evidence>
<comment type="subcellular location">
    <subcellularLocation>
        <location evidence="1">Cell membrane</location>
        <topology evidence="1">Multi-pass membrane protein</topology>
    </subcellularLocation>
</comment>
<evidence type="ECO:0000256" key="2">
    <source>
        <dbReference type="ARBA" id="ARBA00022448"/>
    </source>
</evidence>
<reference evidence="9" key="2">
    <citation type="journal article" date="2023" name="ISME Commun">
        <title>Characterization of a bloom-associated alphaproteobacterial lineage, 'Candidatus Phycosocius': insights into freshwater algal-bacterial interactions.</title>
        <authorList>
            <person name="Tanabe Y."/>
            <person name="Yamaguchi H."/>
            <person name="Yoshida M."/>
            <person name="Kai A."/>
            <person name="Okazaki Y."/>
        </authorList>
    </citation>
    <scope>NUCLEOTIDE SEQUENCE</scope>
    <source>
        <strain evidence="9">BOTRYCO-1</strain>
    </source>
</reference>
<dbReference type="Proteomes" id="UP001161064">
    <property type="component" value="Unassembled WGS sequence"/>
</dbReference>
<feature type="transmembrane region" description="Helical" evidence="7">
    <location>
        <begin position="54"/>
        <end position="78"/>
    </location>
</feature>
<organism evidence="9 10">
    <name type="scientific">Candidatus Phycosocius spiralis</name>
    <dbReference type="NCBI Taxonomy" id="2815099"/>
    <lineage>
        <taxon>Bacteria</taxon>
        <taxon>Pseudomonadati</taxon>
        <taxon>Pseudomonadota</taxon>
        <taxon>Alphaproteobacteria</taxon>
        <taxon>Caulobacterales</taxon>
        <taxon>Caulobacterales incertae sedis</taxon>
        <taxon>Candidatus Phycosocius</taxon>
    </lineage>
</organism>
<dbReference type="PANTHER" id="PTHR43045:SF7">
    <property type="entry name" value="MAJOR FACILITATOR SUPERFAMILY TRANSPORTER"/>
    <property type="match status" value="1"/>
</dbReference>
<feature type="transmembrane region" description="Helical" evidence="7">
    <location>
        <begin position="497"/>
        <end position="522"/>
    </location>
</feature>
<dbReference type="RefSeq" id="WP_284359885.1">
    <property type="nucleotide sequence ID" value="NZ_BPFZ01000007.1"/>
</dbReference>
<comment type="caution">
    <text evidence="9">The sequence shown here is derived from an EMBL/GenBank/DDBJ whole genome shotgun (WGS) entry which is preliminary data.</text>
</comment>
<evidence type="ECO:0000256" key="3">
    <source>
        <dbReference type="ARBA" id="ARBA00022475"/>
    </source>
</evidence>
<dbReference type="InterPro" id="IPR020846">
    <property type="entry name" value="MFS_dom"/>
</dbReference>
<feature type="domain" description="Major facilitator superfamily (MFS) profile" evidence="8">
    <location>
        <begin position="18"/>
        <end position="550"/>
    </location>
</feature>
<evidence type="ECO:0000256" key="4">
    <source>
        <dbReference type="ARBA" id="ARBA00022692"/>
    </source>
</evidence>
<feature type="transmembrane region" description="Helical" evidence="7">
    <location>
        <begin position="283"/>
        <end position="301"/>
    </location>
</feature>
<evidence type="ECO:0000256" key="1">
    <source>
        <dbReference type="ARBA" id="ARBA00004651"/>
    </source>
</evidence>
<keyword evidence="10" id="KW-1185">Reference proteome</keyword>
<dbReference type="EMBL" id="BPFZ01000007">
    <property type="protein sequence ID" value="GIU67115.1"/>
    <property type="molecule type" value="Genomic_DNA"/>
</dbReference>